<evidence type="ECO:0000313" key="4">
    <source>
        <dbReference type="EMBL" id="TDT40386.1"/>
    </source>
</evidence>
<dbReference type="Proteomes" id="UP000295830">
    <property type="component" value="Unassembled WGS sequence"/>
</dbReference>
<dbReference type="InterPro" id="IPR001107">
    <property type="entry name" value="Band_7"/>
</dbReference>
<dbReference type="RefSeq" id="WP_243865018.1">
    <property type="nucleotide sequence ID" value="NZ_SOAX01000004.1"/>
</dbReference>
<sequence>MMEASLIISVVLAALVIYVLAKGIRIVQQSEAMVIERLGSYSRTLEPGINIIIPFVDKPRSIKVRRYKHGAKEPVIMEEERIDRRETVLDFPAQSMITKDNVTVSINGAIYYQVIDPANAVYKVENFIQAIEVLAKTTLRALIGQKDLDEIFSNRDEINAHLEQTMDEAGNKWGIKATRVEIQDVDMPSEIEDAMRMQMTAERNRRASVTEANGKREAEIQVAEGEKQAAILRAEGDKESAVLRAEGEQEAITRVVSVASEREDFSTQQVVNYLLALEYLKTLPDVAKEGDRVFLPLESTQITGALGGIGELLKGGRA</sequence>
<dbReference type="GO" id="GO:0008233">
    <property type="term" value="F:peptidase activity"/>
    <property type="evidence" value="ECO:0007669"/>
    <property type="project" value="UniProtKB-KW"/>
</dbReference>
<dbReference type="AlphaFoldDB" id="A0A4R7JRL6"/>
<dbReference type="GO" id="GO:0006508">
    <property type="term" value="P:proteolysis"/>
    <property type="evidence" value="ECO:0007669"/>
    <property type="project" value="UniProtKB-KW"/>
</dbReference>
<dbReference type="CDD" id="cd08829">
    <property type="entry name" value="SPFH_paraslipin"/>
    <property type="match status" value="1"/>
</dbReference>
<feature type="domain" description="Band 7" evidence="3">
    <location>
        <begin position="22"/>
        <end position="199"/>
    </location>
</feature>
<dbReference type="InterPro" id="IPR050710">
    <property type="entry name" value="Band7/mec-2_domain"/>
</dbReference>
<reference evidence="4 5" key="1">
    <citation type="submission" date="2019-03" db="EMBL/GenBank/DDBJ databases">
        <title>Genomic Encyclopedia of Type Strains, Phase IV (KMG-IV): sequencing the most valuable type-strain genomes for metagenomic binning, comparative biology and taxonomic classification.</title>
        <authorList>
            <person name="Goeker M."/>
        </authorList>
    </citation>
    <scope>NUCLEOTIDE SEQUENCE [LARGE SCALE GENOMIC DNA]</scope>
    <source>
        <strain evidence="4 5">DSM 15505</strain>
    </source>
</reference>
<keyword evidence="4" id="KW-0645">Protease</keyword>
<protein>
    <submittedName>
        <fullName evidence="4">Regulator of protease activity HflC (Stomatin/prohibitin superfamily)</fullName>
    </submittedName>
</protein>
<evidence type="ECO:0000259" key="3">
    <source>
        <dbReference type="SMART" id="SM00244"/>
    </source>
</evidence>
<dbReference type="GO" id="GO:0098552">
    <property type="term" value="C:side of membrane"/>
    <property type="evidence" value="ECO:0007669"/>
    <property type="project" value="UniProtKB-ARBA"/>
</dbReference>
<dbReference type="PANTHER" id="PTHR43327:SF10">
    <property type="entry name" value="STOMATIN-LIKE PROTEIN 2, MITOCHONDRIAL"/>
    <property type="match status" value="1"/>
</dbReference>
<dbReference type="Gene3D" id="3.30.479.30">
    <property type="entry name" value="Band 7 domain"/>
    <property type="match status" value="1"/>
</dbReference>
<keyword evidence="5" id="KW-1185">Reference proteome</keyword>
<dbReference type="GO" id="GO:0005886">
    <property type="term" value="C:plasma membrane"/>
    <property type="evidence" value="ECO:0007669"/>
    <property type="project" value="UniProtKB-ARBA"/>
</dbReference>
<dbReference type="SMART" id="SM00244">
    <property type="entry name" value="PHB"/>
    <property type="match status" value="1"/>
</dbReference>
<dbReference type="EMBL" id="SOAX01000004">
    <property type="protein sequence ID" value="TDT40386.1"/>
    <property type="molecule type" value="Genomic_DNA"/>
</dbReference>
<gene>
    <name evidence="4" type="ORF">DES49_2152</name>
</gene>
<comment type="caution">
    <text evidence="4">The sequence shown here is derived from an EMBL/GenBank/DDBJ whole genome shotgun (WGS) entry which is preliminary data.</text>
</comment>
<dbReference type="FunFam" id="3.30.479.30:FF:000004">
    <property type="entry name" value="Putative membrane protease family, stomatin"/>
    <property type="match status" value="1"/>
</dbReference>
<proteinExistence type="inferred from homology"/>
<organism evidence="4 5">
    <name type="scientific">Halospina denitrificans</name>
    <dbReference type="NCBI Taxonomy" id="332522"/>
    <lineage>
        <taxon>Bacteria</taxon>
        <taxon>Pseudomonadati</taxon>
        <taxon>Pseudomonadota</taxon>
        <taxon>Gammaproteobacteria</taxon>
        <taxon>Halospina</taxon>
    </lineage>
</organism>
<evidence type="ECO:0000313" key="5">
    <source>
        <dbReference type="Proteomes" id="UP000295830"/>
    </source>
</evidence>
<accession>A0A4R7JRL6</accession>
<dbReference type="SUPFAM" id="SSF117892">
    <property type="entry name" value="Band 7/SPFH domain"/>
    <property type="match status" value="1"/>
</dbReference>
<name>A0A4R7JRL6_9GAMM</name>
<evidence type="ECO:0000256" key="2">
    <source>
        <dbReference type="ARBA" id="ARBA00008164"/>
    </source>
</evidence>
<comment type="subcellular location">
    <subcellularLocation>
        <location evidence="1">Membrane</location>
        <topology evidence="1">Single-pass membrane protein</topology>
    </subcellularLocation>
</comment>
<evidence type="ECO:0000256" key="1">
    <source>
        <dbReference type="ARBA" id="ARBA00004167"/>
    </source>
</evidence>
<dbReference type="Pfam" id="PF01145">
    <property type="entry name" value="Band_7"/>
    <property type="match status" value="1"/>
</dbReference>
<dbReference type="PANTHER" id="PTHR43327">
    <property type="entry name" value="STOMATIN-LIKE PROTEIN 2, MITOCHONDRIAL"/>
    <property type="match status" value="1"/>
</dbReference>
<keyword evidence="4" id="KW-0378">Hydrolase</keyword>
<comment type="similarity">
    <text evidence="2">Belongs to the band 7/mec-2 family.</text>
</comment>
<dbReference type="InterPro" id="IPR036013">
    <property type="entry name" value="Band_7/SPFH_dom_sf"/>
</dbReference>